<dbReference type="PANTHER" id="PTHR34980:SF2">
    <property type="entry name" value="INNER MEMBRANE PROTEIN YHAH-RELATED"/>
    <property type="match status" value="1"/>
</dbReference>
<dbReference type="PANTHER" id="PTHR34980">
    <property type="entry name" value="INNER MEMBRANE PROTEIN-RELATED-RELATED"/>
    <property type="match status" value="1"/>
</dbReference>
<dbReference type="GO" id="GO:0005886">
    <property type="term" value="C:plasma membrane"/>
    <property type="evidence" value="ECO:0007669"/>
    <property type="project" value="TreeGrafter"/>
</dbReference>
<feature type="transmembrane region" description="Helical" evidence="1">
    <location>
        <begin position="53"/>
        <end position="73"/>
    </location>
</feature>
<dbReference type="AlphaFoldDB" id="X0RFJ5"/>
<evidence type="ECO:0000313" key="2">
    <source>
        <dbReference type="EMBL" id="GAF67523.1"/>
    </source>
</evidence>
<evidence type="ECO:0008006" key="3">
    <source>
        <dbReference type="Google" id="ProtNLM"/>
    </source>
</evidence>
<feature type="transmembrane region" description="Helical" evidence="1">
    <location>
        <begin position="21"/>
        <end position="41"/>
    </location>
</feature>
<organism evidence="2">
    <name type="scientific">marine sediment metagenome</name>
    <dbReference type="NCBI Taxonomy" id="412755"/>
    <lineage>
        <taxon>unclassified sequences</taxon>
        <taxon>metagenomes</taxon>
        <taxon>ecological metagenomes</taxon>
    </lineage>
</organism>
<keyword evidence="1" id="KW-0472">Membrane</keyword>
<proteinExistence type="predicted"/>
<reference evidence="2" key="1">
    <citation type="journal article" date="2014" name="Front. Microbiol.">
        <title>High frequency of phylogenetically diverse reductive dehalogenase-homologous genes in deep subseafloor sedimentary metagenomes.</title>
        <authorList>
            <person name="Kawai M."/>
            <person name="Futagami T."/>
            <person name="Toyoda A."/>
            <person name="Takaki Y."/>
            <person name="Nishi S."/>
            <person name="Hori S."/>
            <person name="Arai W."/>
            <person name="Tsubouchi T."/>
            <person name="Morono Y."/>
            <person name="Uchiyama I."/>
            <person name="Ito T."/>
            <person name="Fujiyama A."/>
            <person name="Inagaki F."/>
            <person name="Takami H."/>
        </authorList>
    </citation>
    <scope>NUCLEOTIDE SEQUENCE</scope>
    <source>
        <strain evidence="2">Expedition CK06-06</strain>
    </source>
</reference>
<name>X0RFJ5_9ZZZZ</name>
<protein>
    <recommendedName>
        <fullName evidence="3">DUF805 domain-containing protein</fullName>
    </recommendedName>
</protein>
<feature type="non-terminal residue" evidence="2">
    <location>
        <position position="96"/>
    </location>
</feature>
<dbReference type="Pfam" id="PF05656">
    <property type="entry name" value="DUF805"/>
    <property type="match status" value="1"/>
</dbReference>
<comment type="caution">
    <text evidence="2">The sequence shown here is derived from an EMBL/GenBank/DDBJ whole genome shotgun (WGS) entry which is preliminary data.</text>
</comment>
<keyword evidence="1" id="KW-0812">Transmembrane</keyword>
<sequence length="96" mass="11215">MNYVIRALTSRYAAFRGRARRLEYWLFILIMTVASWVLVYFDVLTGSLGPYGFGLLSSLFVFATFIPSLCVSVRRLHDSDRRGWWVLIFFVPLIGW</sequence>
<evidence type="ECO:0000256" key="1">
    <source>
        <dbReference type="SAM" id="Phobius"/>
    </source>
</evidence>
<dbReference type="InterPro" id="IPR008523">
    <property type="entry name" value="DUF805"/>
</dbReference>
<dbReference type="EMBL" id="BARS01007580">
    <property type="protein sequence ID" value="GAF67523.1"/>
    <property type="molecule type" value="Genomic_DNA"/>
</dbReference>
<keyword evidence="1" id="KW-1133">Transmembrane helix</keyword>
<accession>X0RFJ5</accession>
<gene>
    <name evidence="2" type="ORF">S01H1_14557</name>
</gene>